<dbReference type="KEGG" id="aagg:ETAA8_23900"/>
<keyword evidence="1" id="KW-0472">Membrane</keyword>
<dbReference type="AlphaFoldDB" id="A0A517YAP3"/>
<dbReference type="CDD" id="cd00688">
    <property type="entry name" value="ISOPREN_C2_like"/>
    <property type="match status" value="1"/>
</dbReference>
<dbReference type="Gene3D" id="1.50.10.20">
    <property type="match status" value="1"/>
</dbReference>
<keyword evidence="1" id="KW-1133">Transmembrane helix</keyword>
<evidence type="ECO:0000256" key="1">
    <source>
        <dbReference type="SAM" id="Phobius"/>
    </source>
</evidence>
<sequence length="511" mass="55995">MVPPVTLILLLTLVTVVSVHITIEPETRRQWLYRCLFGRRSQQVVFCGLMTLYGHLIAIVVLSIYMRPVQPRQQQFPAATVIAQWTPEEQEPLPPTELHFTPPEIPEGLPTEADAVPVPTLAPDAPNVPAPTAGQASAPLLLDEGKGVQPSPQMLLTNTELKIGGGYEGRTTDARDRLAAARGGSPASERAVELGLNWLAAHQHKNGGWQFDHQHGKCAGKCSHPGTHQSTTAATSLALLAFMGAGQTHREGNYQLVVERGLDYLVSRVVPNSRGGDFQEGTMYAQGLAALALCEAYAITQDNQLHYPAQLALDYIINVQHPLGGWRYFPGQTGDTTVLGSQLLALHSGQLAGLQIPTKSFVLAHEFLDRVQDEGGATYGYQSPGDQPTPSAIGLLCRMHRSWKRTDPRLIAGLEKLAARGPDEQDLYFNYYATQALHHFDGPLWEKWNLAQRDRLIATQVQEGHAAGSWYTPDHHTVAGGRLCDTALAVMILEVYYRHMPLYGHRGAGDF</sequence>
<name>A0A517YAP3_9BACT</name>
<proteinExistence type="predicted"/>
<evidence type="ECO:0000259" key="2">
    <source>
        <dbReference type="Pfam" id="PF13243"/>
    </source>
</evidence>
<dbReference type="InterPro" id="IPR008930">
    <property type="entry name" value="Terpenoid_cyclase/PrenylTrfase"/>
</dbReference>
<dbReference type="GO" id="GO:0016829">
    <property type="term" value="F:lyase activity"/>
    <property type="evidence" value="ECO:0007669"/>
    <property type="project" value="UniProtKB-KW"/>
</dbReference>
<evidence type="ECO:0000313" key="3">
    <source>
        <dbReference type="EMBL" id="QDU27303.1"/>
    </source>
</evidence>
<gene>
    <name evidence="3" type="ORF">ETAA8_23900</name>
</gene>
<dbReference type="InterPro" id="IPR032696">
    <property type="entry name" value="SQ_cyclase_C"/>
</dbReference>
<feature type="transmembrane region" description="Helical" evidence="1">
    <location>
        <begin position="6"/>
        <end position="23"/>
    </location>
</feature>
<keyword evidence="3" id="KW-0456">Lyase</keyword>
<keyword evidence="1" id="KW-0812">Transmembrane</keyword>
<dbReference type="Pfam" id="PF13243">
    <property type="entry name" value="SQHop_cyclase_C"/>
    <property type="match status" value="1"/>
</dbReference>
<protein>
    <submittedName>
        <fullName evidence="3">Pectic acid lyase</fullName>
    </submittedName>
</protein>
<evidence type="ECO:0000313" key="4">
    <source>
        <dbReference type="Proteomes" id="UP000315017"/>
    </source>
</evidence>
<keyword evidence="4" id="KW-1185">Reference proteome</keyword>
<feature type="domain" description="Squalene cyclase C-terminal" evidence="2">
    <location>
        <begin position="185"/>
        <end position="287"/>
    </location>
</feature>
<accession>A0A517YAP3</accession>
<dbReference type="EMBL" id="CP036274">
    <property type="protein sequence ID" value="QDU27303.1"/>
    <property type="molecule type" value="Genomic_DNA"/>
</dbReference>
<feature type="transmembrane region" description="Helical" evidence="1">
    <location>
        <begin position="44"/>
        <end position="66"/>
    </location>
</feature>
<organism evidence="3 4">
    <name type="scientific">Anatilimnocola aggregata</name>
    <dbReference type="NCBI Taxonomy" id="2528021"/>
    <lineage>
        <taxon>Bacteria</taxon>
        <taxon>Pseudomonadati</taxon>
        <taxon>Planctomycetota</taxon>
        <taxon>Planctomycetia</taxon>
        <taxon>Pirellulales</taxon>
        <taxon>Pirellulaceae</taxon>
        <taxon>Anatilimnocola</taxon>
    </lineage>
</organism>
<dbReference type="SUPFAM" id="SSF48239">
    <property type="entry name" value="Terpenoid cyclases/Protein prenyltransferases"/>
    <property type="match status" value="1"/>
</dbReference>
<reference evidence="3 4" key="1">
    <citation type="submission" date="2019-02" db="EMBL/GenBank/DDBJ databases">
        <title>Deep-cultivation of Planctomycetes and their phenomic and genomic characterization uncovers novel biology.</title>
        <authorList>
            <person name="Wiegand S."/>
            <person name="Jogler M."/>
            <person name="Boedeker C."/>
            <person name="Pinto D."/>
            <person name="Vollmers J."/>
            <person name="Rivas-Marin E."/>
            <person name="Kohn T."/>
            <person name="Peeters S.H."/>
            <person name="Heuer A."/>
            <person name="Rast P."/>
            <person name="Oberbeckmann S."/>
            <person name="Bunk B."/>
            <person name="Jeske O."/>
            <person name="Meyerdierks A."/>
            <person name="Storesund J.E."/>
            <person name="Kallscheuer N."/>
            <person name="Luecker S."/>
            <person name="Lage O.M."/>
            <person name="Pohl T."/>
            <person name="Merkel B.J."/>
            <person name="Hornburger P."/>
            <person name="Mueller R.-W."/>
            <person name="Bruemmer F."/>
            <person name="Labrenz M."/>
            <person name="Spormann A.M."/>
            <person name="Op den Camp H."/>
            <person name="Overmann J."/>
            <person name="Amann R."/>
            <person name="Jetten M.S.M."/>
            <person name="Mascher T."/>
            <person name="Medema M.H."/>
            <person name="Devos D.P."/>
            <person name="Kaster A.-K."/>
            <person name="Ovreas L."/>
            <person name="Rohde M."/>
            <person name="Galperin M.Y."/>
            <person name="Jogler C."/>
        </authorList>
    </citation>
    <scope>NUCLEOTIDE SEQUENCE [LARGE SCALE GENOMIC DNA]</scope>
    <source>
        <strain evidence="3 4">ETA_A8</strain>
    </source>
</reference>
<dbReference type="Proteomes" id="UP000315017">
    <property type="component" value="Chromosome"/>
</dbReference>